<feature type="domain" description="Flagellar basal body rod protein N-terminal" evidence="7">
    <location>
        <begin position="22"/>
        <end position="39"/>
    </location>
</feature>
<evidence type="ECO:0000256" key="3">
    <source>
        <dbReference type="ARBA" id="ARBA00014376"/>
    </source>
</evidence>
<protein>
    <recommendedName>
        <fullName evidence="3 6">Flagellar basal body rod protein FlgB</fullName>
    </recommendedName>
</protein>
<gene>
    <name evidence="8" type="ORF">DCK97_15205</name>
</gene>
<sequence length="155" mass="16312">MDITRIPLFSSLKKRMGWLTERQAVLAQNIANVNTPGYKARDLKPVDFGAMAERASGLRMTGASTGGGSSMAAGGELQMAATKTGHMAPAVADGGYRAAEDRKPLEVTIDENKINIEDQAVKLAGNASQFTLASALYKKHMDMIRTALGRGGGAG</sequence>
<organism evidence="8 9">
    <name type="scientific">Tistrella mobilis</name>
    <dbReference type="NCBI Taxonomy" id="171437"/>
    <lineage>
        <taxon>Bacteria</taxon>
        <taxon>Pseudomonadati</taxon>
        <taxon>Pseudomonadota</taxon>
        <taxon>Alphaproteobacteria</taxon>
        <taxon>Geminicoccales</taxon>
        <taxon>Geminicoccaceae</taxon>
        <taxon>Tistrella</taxon>
    </lineage>
</organism>
<reference evidence="8 9" key="1">
    <citation type="journal article" date="2018" name="Nat. Biotechnol.">
        <title>A standardized bacterial taxonomy based on genome phylogeny substantially revises the tree of life.</title>
        <authorList>
            <person name="Parks D.H."/>
            <person name="Chuvochina M."/>
            <person name="Waite D.W."/>
            <person name="Rinke C."/>
            <person name="Skarshewski A."/>
            <person name="Chaumeil P.A."/>
            <person name="Hugenholtz P."/>
        </authorList>
    </citation>
    <scope>NUCLEOTIDE SEQUENCE [LARGE SCALE GENOMIC DNA]</scope>
    <source>
        <strain evidence="8">UBA8739</strain>
    </source>
</reference>
<dbReference type="EMBL" id="DMAI01000242">
    <property type="protein sequence ID" value="HAE48763.1"/>
    <property type="molecule type" value="Genomic_DNA"/>
</dbReference>
<evidence type="ECO:0000256" key="5">
    <source>
        <dbReference type="ARBA" id="ARBA00024934"/>
    </source>
</evidence>
<keyword evidence="8" id="KW-0282">Flagellum</keyword>
<comment type="similarity">
    <text evidence="2 6">Belongs to the flagella basal body rod proteins family.</text>
</comment>
<comment type="subcellular location">
    <subcellularLocation>
        <location evidence="1 6">Bacterial flagellum basal body</location>
    </subcellularLocation>
</comment>
<keyword evidence="8" id="KW-0966">Cell projection</keyword>
<dbReference type="GO" id="GO:0030694">
    <property type="term" value="C:bacterial-type flagellum basal body, rod"/>
    <property type="evidence" value="ECO:0007669"/>
    <property type="project" value="InterPro"/>
</dbReference>
<keyword evidence="4 6" id="KW-0975">Bacterial flagellum</keyword>
<evidence type="ECO:0000313" key="9">
    <source>
        <dbReference type="Proteomes" id="UP000257706"/>
    </source>
</evidence>
<dbReference type="InterPro" id="IPR006300">
    <property type="entry name" value="FlgB"/>
</dbReference>
<dbReference type="InterPro" id="IPR001444">
    <property type="entry name" value="Flag_bb_rod_N"/>
</dbReference>
<evidence type="ECO:0000256" key="4">
    <source>
        <dbReference type="ARBA" id="ARBA00023143"/>
    </source>
</evidence>
<dbReference type="PIRSF" id="PIRSF002889">
    <property type="entry name" value="Rod_FlgB"/>
    <property type="match status" value="1"/>
</dbReference>
<evidence type="ECO:0000256" key="2">
    <source>
        <dbReference type="ARBA" id="ARBA00009677"/>
    </source>
</evidence>
<proteinExistence type="inferred from homology"/>
<dbReference type="Proteomes" id="UP000257706">
    <property type="component" value="Unassembled WGS sequence"/>
</dbReference>
<dbReference type="AlphaFoldDB" id="A0A3B9IN90"/>
<evidence type="ECO:0000313" key="8">
    <source>
        <dbReference type="EMBL" id="HAE48763.1"/>
    </source>
</evidence>
<name>A0A3B9IN90_9PROT</name>
<evidence type="ECO:0000256" key="6">
    <source>
        <dbReference type="PIRNR" id="PIRNR002889"/>
    </source>
</evidence>
<comment type="caution">
    <text evidence="8">The sequence shown here is derived from an EMBL/GenBank/DDBJ whole genome shotgun (WGS) entry which is preliminary data.</text>
</comment>
<evidence type="ECO:0000259" key="7">
    <source>
        <dbReference type="Pfam" id="PF00460"/>
    </source>
</evidence>
<comment type="function">
    <text evidence="5 6">Structural component of flagellum, the bacterial motility apparatus. Part of the rod structure of flagellar basal body.</text>
</comment>
<evidence type="ECO:0000256" key="1">
    <source>
        <dbReference type="ARBA" id="ARBA00004117"/>
    </source>
</evidence>
<dbReference type="Pfam" id="PF00460">
    <property type="entry name" value="Flg_bb_rod"/>
    <property type="match status" value="1"/>
</dbReference>
<accession>A0A3B9IN90</accession>
<comment type="subunit">
    <text evidence="6">The basal body constitutes a major portion of the flagellar organelle and consists of a number of rings mounted on a central rod.</text>
</comment>
<dbReference type="GO" id="GO:0071973">
    <property type="term" value="P:bacterial-type flagellum-dependent cell motility"/>
    <property type="evidence" value="ECO:0007669"/>
    <property type="project" value="InterPro"/>
</dbReference>
<keyword evidence="8" id="KW-0969">Cilium</keyword>